<gene>
    <name evidence="1" type="ORF">B0J12DRAFT_743279</name>
</gene>
<dbReference type="Proteomes" id="UP000774617">
    <property type="component" value="Unassembled WGS sequence"/>
</dbReference>
<proteinExistence type="predicted"/>
<evidence type="ECO:0000313" key="2">
    <source>
        <dbReference type="Proteomes" id="UP000774617"/>
    </source>
</evidence>
<name>A0ABQ8G4M7_9PEZI</name>
<dbReference type="EMBL" id="JAGTJR010000026">
    <property type="protein sequence ID" value="KAH7042203.1"/>
    <property type="molecule type" value="Genomic_DNA"/>
</dbReference>
<reference evidence="1 2" key="1">
    <citation type="journal article" date="2021" name="Nat. Commun.">
        <title>Genetic determinants of endophytism in the Arabidopsis root mycobiome.</title>
        <authorList>
            <person name="Mesny F."/>
            <person name="Miyauchi S."/>
            <person name="Thiergart T."/>
            <person name="Pickel B."/>
            <person name="Atanasova L."/>
            <person name="Karlsson M."/>
            <person name="Huettel B."/>
            <person name="Barry K.W."/>
            <person name="Haridas S."/>
            <person name="Chen C."/>
            <person name="Bauer D."/>
            <person name="Andreopoulos W."/>
            <person name="Pangilinan J."/>
            <person name="LaButti K."/>
            <person name="Riley R."/>
            <person name="Lipzen A."/>
            <person name="Clum A."/>
            <person name="Drula E."/>
            <person name="Henrissat B."/>
            <person name="Kohler A."/>
            <person name="Grigoriev I.V."/>
            <person name="Martin F.M."/>
            <person name="Hacquard S."/>
        </authorList>
    </citation>
    <scope>NUCLEOTIDE SEQUENCE [LARGE SCALE GENOMIC DNA]</scope>
    <source>
        <strain evidence="1 2">MPI-SDFR-AT-0080</strain>
    </source>
</reference>
<keyword evidence="2" id="KW-1185">Reference proteome</keyword>
<evidence type="ECO:0000313" key="1">
    <source>
        <dbReference type="EMBL" id="KAH7042203.1"/>
    </source>
</evidence>
<organism evidence="1 2">
    <name type="scientific">Macrophomina phaseolina</name>
    <dbReference type="NCBI Taxonomy" id="35725"/>
    <lineage>
        <taxon>Eukaryota</taxon>
        <taxon>Fungi</taxon>
        <taxon>Dikarya</taxon>
        <taxon>Ascomycota</taxon>
        <taxon>Pezizomycotina</taxon>
        <taxon>Dothideomycetes</taxon>
        <taxon>Dothideomycetes incertae sedis</taxon>
        <taxon>Botryosphaeriales</taxon>
        <taxon>Botryosphaeriaceae</taxon>
        <taxon>Macrophomina</taxon>
    </lineage>
</organism>
<protein>
    <submittedName>
        <fullName evidence="1">Uncharacterized protein</fullName>
    </submittedName>
</protein>
<comment type="caution">
    <text evidence="1">The sequence shown here is derived from an EMBL/GenBank/DDBJ whole genome shotgun (WGS) entry which is preliminary data.</text>
</comment>
<sequence>MSTNDSKHFTQDYVAALVEKEVGDQIYCVKDVAEFKDAVELSVKDKLEKVVSNNLSDIIAGQLEDLVPEKLEEVVSDVLDNSNLVLQDEVSSSAMVFLTCPANSASGTTVYNNCFVPHLGTQLSLSVLDQPPIQVPARCAQAAFTLSVLATLSDDTPAAYFGLHCVQDRVQDAIGTHLDNATPQDRGCSLLFPDSMSQNPRLVGAL</sequence>
<accession>A0ABQ8G4M7</accession>